<dbReference type="GO" id="GO:0005737">
    <property type="term" value="C:cytoplasm"/>
    <property type="evidence" value="ECO:0007669"/>
    <property type="project" value="TreeGrafter"/>
</dbReference>
<dbReference type="InterPro" id="IPR036324">
    <property type="entry name" value="Mn/Fe_SOD_N_sf"/>
</dbReference>
<organism evidence="3 4">
    <name type="scientific">Cladosporium halotolerans</name>
    <dbReference type="NCBI Taxonomy" id="1052096"/>
    <lineage>
        <taxon>Eukaryota</taxon>
        <taxon>Fungi</taxon>
        <taxon>Dikarya</taxon>
        <taxon>Ascomycota</taxon>
        <taxon>Pezizomycotina</taxon>
        <taxon>Dothideomycetes</taxon>
        <taxon>Dothideomycetidae</taxon>
        <taxon>Cladosporiales</taxon>
        <taxon>Cladosporiaceae</taxon>
        <taxon>Cladosporium</taxon>
    </lineage>
</organism>
<dbReference type="SUPFAM" id="SSF54719">
    <property type="entry name" value="Fe,Mn superoxide dismutase (SOD), C-terminal domain"/>
    <property type="match status" value="1"/>
</dbReference>
<evidence type="ECO:0000256" key="1">
    <source>
        <dbReference type="ARBA" id="ARBA00037226"/>
    </source>
</evidence>
<feature type="domain" description="Manganese/iron superoxide dismutase C-terminal" evidence="2">
    <location>
        <begin position="256"/>
        <end position="298"/>
    </location>
</feature>
<dbReference type="InterPro" id="IPR019832">
    <property type="entry name" value="Mn/Fe_SOD_C"/>
</dbReference>
<protein>
    <recommendedName>
        <fullName evidence="2">Manganese/iron superoxide dismutase C-terminal domain-containing protein</fullName>
    </recommendedName>
</protein>
<dbReference type="Proteomes" id="UP000803884">
    <property type="component" value="Unassembled WGS sequence"/>
</dbReference>
<accession>A0AB34KUF1</accession>
<dbReference type="Gene3D" id="3.55.40.20">
    <property type="entry name" value="Iron/manganese superoxide dismutase, C-terminal domain"/>
    <property type="match status" value="1"/>
</dbReference>
<dbReference type="GO" id="GO:0046872">
    <property type="term" value="F:metal ion binding"/>
    <property type="evidence" value="ECO:0007669"/>
    <property type="project" value="InterPro"/>
</dbReference>
<dbReference type="AlphaFoldDB" id="A0AB34KUF1"/>
<evidence type="ECO:0000313" key="4">
    <source>
        <dbReference type="Proteomes" id="UP000803884"/>
    </source>
</evidence>
<evidence type="ECO:0000313" key="3">
    <source>
        <dbReference type="EMBL" id="KAL1588450.1"/>
    </source>
</evidence>
<dbReference type="PANTHER" id="PTHR43595:SF2">
    <property type="entry name" value="SMALL RIBOSOMAL SUBUNIT PROTEIN MS42"/>
    <property type="match status" value="1"/>
</dbReference>
<evidence type="ECO:0000259" key="2">
    <source>
        <dbReference type="Pfam" id="PF02777"/>
    </source>
</evidence>
<dbReference type="SUPFAM" id="SSF46609">
    <property type="entry name" value="Fe,Mn superoxide dismutase (SOD), N-terminal domain"/>
    <property type="match status" value="1"/>
</dbReference>
<proteinExistence type="predicted"/>
<comment type="caution">
    <text evidence="3">The sequence shown here is derived from an EMBL/GenBank/DDBJ whole genome shotgun (WGS) entry which is preliminary data.</text>
</comment>
<dbReference type="PANTHER" id="PTHR43595">
    <property type="entry name" value="37S RIBOSOMAL PROTEIN S26, MITOCHONDRIAL"/>
    <property type="match status" value="1"/>
</dbReference>
<gene>
    <name evidence="3" type="ORF">WHR41_02950</name>
</gene>
<reference evidence="3 4" key="1">
    <citation type="journal article" date="2020" name="Microbiol. Resour. Announc.">
        <title>Draft Genome Sequence of a Cladosporium Species Isolated from the Mesophotic Ascidian Didemnum maculosum.</title>
        <authorList>
            <person name="Gioti A."/>
            <person name="Siaperas R."/>
            <person name="Nikolaivits E."/>
            <person name="Le Goff G."/>
            <person name="Ouazzani J."/>
            <person name="Kotoulas G."/>
            <person name="Topakas E."/>
        </authorList>
    </citation>
    <scope>NUCLEOTIDE SEQUENCE [LARGE SCALE GENOMIC DNA]</scope>
    <source>
        <strain evidence="3 4">TM138-S3</strain>
    </source>
</reference>
<dbReference type="Pfam" id="PF02777">
    <property type="entry name" value="Sod_Fe_C"/>
    <property type="match status" value="1"/>
</dbReference>
<dbReference type="GeneID" id="96004394"/>
<dbReference type="GO" id="GO:0004784">
    <property type="term" value="F:superoxide dismutase activity"/>
    <property type="evidence" value="ECO:0007669"/>
    <property type="project" value="InterPro"/>
</dbReference>
<sequence>MNTRRIARPLGAFAKQWARPSYTRASISQQIQHRAFSRTARRNDGNQRPLPELTHAESFAKDGVAGLFSTTGYQLGWITYQEMMLQKLDELLAGEPDEKEDIKNLVLKYARDPQNASVFNHASSAWNNHFFYQGMAPNPQPLNRYKNIENGLIGSFGSIDTLRTTMLDTAASMFGPGYVWLVYLPNIPGREKGGYRILTTYAAGTPFPEAGHREQRIDANNHTPESYSAYQNSVGAFGRSSAAARKAAKIPPGGTAAVPVLCVSTWEHSYIYDFGLTGKRKYLADWWDTIDWYRVEQRVPEQAKSEAMRASLH</sequence>
<keyword evidence="4" id="KW-1185">Reference proteome</keyword>
<dbReference type="RefSeq" id="XP_069231555.1">
    <property type="nucleotide sequence ID" value="XM_069371556.1"/>
</dbReference>
<name>A0AB34KUF1_9PEZI</name>
<dbReference type="EMBL" id="JAAQHG020000007">
    <property type="protein sequence ID" value="KAL1588450.1"/>
    <property type="molecule type" value="Genomic_DNA"/>
</dbReference>
<dbReference type="InterPro" id="IPR036314">
    <property type="entry name" value="SOD_C_sf"/>
</dbReference>
<comment type="function">
    <text evidence="1">Component of the mitochondrial ribosome (mitoribosome), a dedicated translation machinery responsible for the synthesis of mitochondrial genome-encoded proteins, including at least some of the essential transmembrane subunits of the mitochondrial respiratory chain. The mitoribosomes are attached to the mitochondrial inner membrane and translation products are cotranslationally integrated into the membrane.</text>
</comment>